<dbReference type="AlphaFoldDB" id="A0A0F3QD02"/>
<dbReference type="InterPro" id="IPR000836">
    <property type="entry name" value="PRTase_dom"/>
</dbReference>
<protein>
    <recommendedName>
        <fullName evidence="1">ribose-phosphate diphosphokinase</fullName>
        <ecNumber evidence="1">2.7.6.1</ecNumber>
    </recommendedName>
</protein>
<evidence type="ECO:0000256" key="1">
    <source>
        <dbReference type="ARBA" id="ARBA00013247"/>
    </source>
</evidence>
<dbReference type="NCBIfam" id="TIGR01251">
    <property type="entry name" value="ribP_PPkin"/>
    <property type="match status" value="1"/>
</dbReference>
<dbReference type="GO" id="GO:0006164">
    <property type="term" value="P:purine nucleotide biosynthetic process"/>
    <property type="evidence" value="ECO:0007669"/>
    <property type="project" value="TreeGrafter"/>
</dbReference>
<organism evidence="13 14">
    <name type="scientific">Rickettsia bellii str. RML An4</name>
    <dbReference type="NCBI Taxonomy" id="1359193"/>
    <lineage>
        <taxon>Bacteria</taxon>
        <taxon>Pseudomonadati</taxon>
        <taxon>Pseudomonadota</taxon>
        <taxon>Alphaproteobacteria</taxon>
        <taxon>Rickettsiales</taxon>
        <taxon>Rickettsiaceae</taxon>
        <taxon>Rickettsieae</taxon>
        <taxon>Rickettsia</taxon>
        <taxon>belli group</taxon>
    </lineage>
</organism>
<evidence type="ECO:0000256" key="3">
    <source>
        <dbReference type="ARBA" id="ARBA00022723"/>
    </source>
</evidence>
<dbReference type="InterPro" id="IPR029099">
    <property type="entry name" value="Pribosyltran_N"/>
</dbReference>
<keyword evidence="3" id="KW-0479">Metal-binding</keyword>
<dbReference type="GO" id="GO:0005524">
    <property type="term" value="F:ATP binding"/>
    <property type="evidence" value="ECO:0007669"/>
    <property type="project" value="UniProtKB-KW"/>
</dbReference>
<dbReference type="Gene3D" id="3.40.50.2020">
    <property type="match status" value="2"/>
</dbReference>
<name>A0A0F3QD02_RICBE</name>
<evidence type="ECO:0000256" key="8">
    <source>
        <dbReference type="ARBA" id="ARBA00022842"/>
    </source>
</evidence>
<sequence length="289" mass="32437">MKIIAGSSNKLLATRLAITLNIKYIEPKITYFSDSEIKLEIQEPLHNEDIIIVQSTSKPINDRLIELFLLIDTAKKVGANKIILVMPYFGYARQDKTSNQAAMPAQLIANFLEKLGVTHLITIDLHSDKIERFFNIPVSNLKPIELYLPFLQNYKNCIIVAPDKGSINKVESIGNLLNVDLAYITKERDVNNSCNMVEITGNVEGKNCILIDDIIDSGETIYKAANFLKQHGALSVNAFITHAVLSKNYDIALLDRIFVTDTIETDDLSSKFHIIPILPILVKELKNII</sequence>
<evidence type="ECO:0000256" key="2">
    <source>
        <dbReference type="ARBA" id="ARBA00022679"/>
    </source>
</evidence>
<dbReference type="GO" id="GO:0006015">
    <property type="term" value="P:5-phosphoribose 1-diphosphate biosynthetic process"/>
    <property type="evidence" value="ECO:0007669"/>
    <property type="project" value="TreeGrafter"/>
</dbReference>
<dbReference type="SUPFAM" id="SSF53271">
    <property type="entry name" value="PRTase-like"/>
    <property type="match status" value="2"/>
</dbReference>
<feature type="domain" description="Phosphoribosyltransferase" evidence="11">
    <location>
        <begin position="153"/>
        <end position="250"/>
    </location>
</feature>
<dbReference type="GO" id="GO:0016301">
    <property type="term" value="F:kinase activity"/>
    <property type="evidence" value="ECO:0007669"/>
    <property type="project" value="UniProtKB-KW"/>
</dbReference>
<feature type="domain" description="Ribose-phosphate pyrophosphokinase N-terminal" evidence="12">
    <location>
        <begin position="1"/>
        <end position="116"/>
    </location>
</feature>
<keyword evidence="8" id="KW-0460">Magnesium</keyword>
<comment type="catalytic activity">
    <reaction evidence="9">
        <text>D-ribose 5-phosphate + ATP = 5-phospho-alpha-D-ribose 1-diphosphate + AMP + H(+)</text>
        <dbReference type="Rhea" id="RHEA:15609"/>
        <dbReference type="ChEBI" id="CHEBI:15378"/>
        <dbReference type="ChEBI" id="CHEBI:30616"/>
        <dbReference type="ChEBI" id="CHEBI:58017"/>
        <dbReference type="ChEBI" id="CHEBI:78346"/>
        <dbReference type="ChEBI" id="CHEBI:456215"/>
        <dbReference type="EC" id="2.7.6.1"/>
    </reaction>
</comment>
<dbReference type="RefSeq" id="WP_045799120.1">
    <property type="nucleotide sequence ID" value="NZ_LAOI01000001.1"/>
</dbReference>
<evidence type="ECO:0000256" key="6">
    <source>
        <dbReference type="ARBA" id="ARBA00022777"/>
    </source>
</evidence>
<proteinExistence type="inferred from homology"/>
<gene>
    <name evidence="13" type="primary">prs</name>
    <name evidence="13" type="ORF">RBEAN4_1421</name>
</gene>
<keyword evidence="4 10" id="KW-0545">Nucleotide biosynthesis</keyword>
<dbReference type="GO" id="GO:0002189">
    <property type="term" value="C:ribose phosphate diphosphokinase complex"/>
    <property type="evidence" value="ECO:0007669"/>
    <property type="project" value="TreeGrafter"/>
</dbReference>
<dbReference type="Pfam" id="PF00156">
    <property type="entry name" value="Pribosyltran"/>
    <property type="match status" value="1"/>
</dbReference>
<keyword evidence="5" id="KW-0547">Nucleotide-binding</keyword>
<accession>A0A0F3QD02</accession>
<dbReference type="EC" id="2.7.6.1" evidence="1"/>
<comment type="caution">
    <text evidence="13">The sequence shown here is derived from an EMBL/GenBank/DDBJ whole genome shotgun (WGS) entry which is preliminary data.</text>
</comment>
<keyword evidence="2 13" id="KW-0808">Transferase</keyword>
<dbReference type="GO" id="GO:0005737">
    <property type="term" value="C:cytoplasm"/>
    <property type="evidence" value="ECO:0007669"/>
    <property type="project" value="TreeGrafter"/>
</dbReference>
<comment type="similarity">
    <text evidence="10">Belongs to the ribose-phosphate pyrophosphokinase family.</text>
</comment>
<dbReference type="InterPro" id="IPR005946">
    <property type="entry name" value="Rib-P_diPkinase"/>
</dbReference>
<dbReference type="GO" id="GO:0004749">
    <property type="term" value="F:ribose phosphate diphosphokinase activity"/>
    <property type="evidence" value="ECO:0007669"/>
    <property type="project" value="UniProtKB-EC"/>
</dbReference>
<evidence type="ECO:0000256" key="10">
    <source>
        <dbReference type="RuleBase" id="RU004324"/>
    </source>
</evidence>
<keyword evidence="7" id="KW-0067">ATP-binding</keyword>
<dbReference type="Proteomes" id="UP000033661">
    <property type="component" value="Unassembled WGS sequence"/>
</dbReference>
<dbReference type="PATRIC" id="fig|1359193.3.peg.1380"/>
<evidence type="ECO:0000256" key="5">
    <source>
        <dbReference type="ARBA" id="ARBA00022741"/>
    </source>
</evidence>
<evidence type="ECO:0000313" key="14">
    <source>
        <dbReference type="Proteomes" id="UP000033661"/>
    </source>
</evidence>
<evidence type="ECO:0000256" key="4">
    <source>
        <dbReference type="ARBA" id="ARBA00022727"/>
    </source>
</evidence>
<evidence type="ECO:0000313" key="13">
    <source>
        <dbReference type="EMBL" id="KJV90418.1"/>
    </source>
</evidence>
<evidence type="ECO:0000259" key="12">
    <source>
        <dbReference type="Pfam" id="PF13793"/>
    </source>
</evidence>
<dbReference type="Pfam" id="PF13793">
    <property type="entry name" value="Pribosyltran_N"/>
    <property type="match status" value="1"/>
</dbReference>
<dbReference type="GO" id="GO:0000287">
    <property type="term" value="F:magnesium ion binding"/>
    <property type="evidence" value="ECO:0007669"/>
    <property type="project" value="InterPro"/>
</dbReference>
<dbReference type="PANTHER" id="PTHR10210">
    <property type="entry name" value="RIBOSE-PHOSPHATE DIPHOSPHOKINASE FAMILY MEMBER"/>
    <property type="match status" value="1"/>
</dbReference>
<dbReference type="FunFam" id="3.40.50.2020:FF:000007">
    <property type="entry name" value="Ribose-phosphate pyrophosphokinase"/>
    <property type="match status" value="1"/>
</dbReference>
<keyword evidence="6 13" id="KW-0418">Kinase</keyword>
<dbReference type="CDD" id="cd06223">
    <property type="entry name" value="PRTases_typeI"/>
    <property type="match status" value="1"/>
</dbReference>
<dbReference type="InterPro" id="IPR029057">
    <property type="entry name" value="PRTase-like"/>
</dbReference>
<reference evidence="13 14" key="1">
    <citation type="submission" date="2015-02" db="EMBL/GenBank/DDBJ databases">
        <title>Genome Sequencing of Rickettsiales.</title>
        <authorList>
            <person name="Daugherty S.C."/>
            <person name="Su Q."/>
            <person name="Abolude K."/>
            <person name="Beier-Sexton M."/>
            <person name="Carlyon J.A."/>
            <person name="Carter R."/>
            <person name="Day N.P."/>
            <person name="Dumler S.J."/>
            <person name="Dyachenko V."/>
            <person name="Godinez A."/>
            <person name="Kurtti T.J."/>
            <person name="Lichay M."/>
            <person name="Mullins K.E."/>
            <person name="Ott S."/>
            <person name="Pappas-Brown V."/>
            <person name="Paris D.H."/>
            <person name="Patel P."/>
            <person name="Richards A.L."/>
            <person name="Sadzewicz L."/>
            <person name="Sears K."/>
            <person name="Seidman D."/>
            <person name="Sengamalay N."/>
            <person name="Stenos J."/>
            <person name="Tallon L.J."/>
            <person name="Vincent G."/>
            <person name="Fraser C.M."/>
            <person name="Munderloh U."/>
            <person name="Dunning-Hotopp J.C."/>
        </authorList>
    </citation>
    <scope>NUCLEOTIDE SEQUENCE [LARGE SCALE GENOMIC DNA]</scope>
    <source>
        <strain evidence="13 14">RML An4</strain>
    </source>
</reference>
<evidence type="ECO:0000256" key="7">
    <source>
        <dbReference type="ARBA" id="ARBA00022840"/>
    </source>
</evidence>
<evidence type="ECO:0000256" key="9">
    <source>
        <dbReference type="ARBA" id="ARBA00049535"/>
    </source>
</evidence>
<keyword evidence="14" id="KW-1185">Reference proteome</keyword>
<dbReference type="PANTHER" id="PTHR10210:SF32">
    <property type="entry name" value="RIBOSE-PHOSPHATE PYROPHOSPHOKINASE 2"/>
    <property type="match status" value="1"/>
</dbReference>
<evidence type="ECO:0000259" key="11">
    <source>
        <dbReference type="Pfam" id="PF00156"/>
    </source>
</evidence>
<dbReference type="EMBL" id="LAOI01000001">
    <property type="protein sequence ID" value="KJV90418.1"/>
    <property type="molecule type" value="Genomic_DNA"/>
</dbReference>
<dbReference type="SMART" id="SM01400">
    <property type="entry name" value="Pribosyltran_N"/>
    <property type="match status" value="1"/>
</dbReference>